<evidence type="ECO:0000313" key="1">
    <source>
        <dbReference type="EMBL" id="RCH98283.1"/>
    </source>
</evidence>
<dbReference type="EMBL" id="PJQL01000209">
    <property type="protein sequence ID" value="RCH98283.1"/>
    <property type="molecule type" value="Genomic_DNA"/>
</dbReference>
<evidence type="ECO:0000313" key="2">
    <source>
        <dbReference type="Proteomes" id="UP000252139"/>
    </source>
</evidence>
<proteinExistence type="predicted"/>
<dbReference type="Proteomes" id="UP000252139">
    <property type="component" value="Unassembled WGS sequence"/>
</dbReference>
<dbReference type="STRING" id="86630.A0A367K7S7"/>
<dbReference type="OrthoDB" id="2283214at2759"/>
<gene>
    <name evidence="1" type="ORF">CU097_009437</name>
</gene>
<accession>A0A367K7S7</accession>
<organism evidence="1 2">
    <name type="scientific">Rhizopus azygosporus</name>
    <name type="common">Rhizopus microsporus var. azygosporus</name>
    <dbReference type="NCBI Taxonomy" id="86630"/>
    <lineage>
        <taxon>Eukaryota</taxon>
        <taxon>Fungi</taxon>
        <taxon>Fungi incertae sedis</taxon>
        <taxon>Mucoromycota</taxon>
        <taxon>Mucoromycotina</taxon>
        <taxon>Mucoromycetes</taxon>
        <taxon>Mucorales</taxon>
        <taxon>Mucorineae</taxon>
        <taxon>Rhizopodaceae</taxon>
        <taxon>Rhizopus</taxon>
    </lineage>
</organism>
<keyword evidence="2" id="KW-1185">Reference proteome</keyword>
<name>A0A367K7S7_RHIAZ</name>
<comment type="caution">
    <text evidence="1">The sequence shown here is derived from an EMBL/GenBank/DDBJ whole genome shotgun (WGS) entry which is preliminary data.</text>
</comment>
<dbReference type="AlphaFoldDB" id="A0A367K7S7"/>
<protein>
    <submittedName>
        <fullName evidence="1">Uncharacterized protein</fullName>
    </submittedName>
</protein>
<reference evidence="1 2" key="1">
    <citation type="journal article" date="2018" name="G3 (Bethesda)">
        <title>Phylogenetic and Phylogenomic Definition of Rhizopus Species.</title>
        <authorList>
            <person name="Gryganskyi A.P."/>
            <person name="Golan J."/>
            <person name="Dolatabadi S."/>
            <person name="Mondo S."/>
            <person name="Robb S."/>
            <person name="Idnurm A."/>
            <person name="Muszewska A."/>
            <person name="Steczkiewicz K."/>
            <person name="Masonjones S."/>
            <person name="Liao H.L."/>
            <person name="Gajdeczka M.T."/>
            <person name="Anike F."/>
            <person name="Vuek A."/>
            <person name="Anishchenko I.M."/>
            <person name="Voigt K."/>
            <person name="de Hoog G.S."/>
            <person name="Smith M.E."/>
            <person name="Heitman J."/>
            <person name="Vilgalys R."/>
            <person name="Stajich J.E."/>
        </authorList>
    </citation>
    <scope>NUCLEOTIDE SEQUENCE [LARGE SCALE GENOMIC DNA]</scope>
    <source>
        <strain evidence="1 2">CBS 357.93</strain>
    </source>
</reference>
<dbReference type="PROSITE" id="PS51257">
    <property type="entry name" value="PROKAR_LIPOPROTEIN"/>
    <property type="match status" value="1"/>
</dbReference>
<sequence>MGRDSAYSINLISGTFSGACSASPYKTLTRDANAIEPSICNDLASLIYESPHRRLLASRKYFELDDATGLLLNKDWMHEPQVKFACAQVLAGAVLMNVGNGEAILVDTMEVYGGTKSTDILRELPFSSNMTIFTTKPMYANIWPYN</sequence>